<proteinExistence type="predicted"/>
<dbReference type="PANTHER" id="PTHR31350">
    <property type="entry name" value="SI:DKEY-261L7.2"/>
    <property type="match status" value="1"/>
</dbReference>
<protein>
    <recommendedName>
        <fullName evidence="1">Protein SirB1 N-terminal domain-containing protein</fullName>
    </recommendedName>
</protein>
<dbReference type="EMBL" id="UINC01081986">
    <property type="protein sequence ID" value="SVC26337.1"/>
    <property type="molecule type" value="Genomic_DNA"/>
</dbReference>
<accession>A0A382KU69</accession>
<reference evidence="2" key="1">
    <citation type="submission" date="2018-05" db="EMBL/GenBank/DDBJ databases">
        <authorList>
            <person name="Lanie J.A."/>
            <person name="Ng W.-L."/>
            <person name="Kazmierczak K.M."/>
            <person name="Andrzejewski T.M."/>
            <person name="Davidsen T.M."/>
            <person name="Wayne K.J."/>
            <person name="Tettelin H."/>
            <person name="Glass J.I."/>
            <person name="Rusch D."/>
            <person name="Podicherti R."/>
            <person name="Tsui H.-C.T."/>
            <person name="Winkler M.E."/>
        </authorList>
    </citation>
    <scope>NUCLEOTIDE SEQUENCE</scope>
</reference>
<dbReference type="Pfam" id="PF13371">
    <property type="entry name" value="TPR_9"/>
    <property type="match status" value="1"/>
</dbReference>
<dbReference type="Gene3D" id="1.25.40.10">
    <property type="entry name" value="Tetratricopeptide repeat domain"/>
    <property type="match status" value="1"/>
</dbReference>
<dbReference type="InterPro" id="IPR032698">
    <property type="entry name" value="SirB1_N"/>
</dbReference>
<gene>
    <name evidence="2" type="ORF">METZ01_LOCUS279191</name>
</gene>
<dbReference type="PANTHER" id="PTHR31350:SF21">
    <property type="entry name" value="F-BOX ONLY PROTEIN 21"/>
    <property type="match status" value="1"/>
</dbReference>
<sequence>MLLANLDLPKNSFEQYQDELNLITSDLSAASREAETLSDRITVLSETLYKQHRFQGDVETYDDPQNANLMRVIDRRKGLPVALGILAIHAGRTQGWEIAGLNFPGHFLLRLSKLGEDVLIDPFNEARLVVNEDLQKIFWRIHNQNMPEQSDFVQSVSDRDILVRLQNNIKIRALREGDKERAIKILQSIVLITPTSVEFLAELAMLEASSGHIKSAVERLERFIERNPDISNASSILSLKEQLNRSLN</sequence>
<feature type="domain" description="Protein SirB1 N-terminal" evidence="1">
    <location>
        <begin position="15"/>
        <end position="166"/>
    </location>
</feature>
<dbReference type="Pfam" id="PF13369">
    <property type="entry name" value="Transglut_core2"/>
    <property type="match status" value="1"/>
</dbReference>
<dbReference type="InterPro" id="IPR011990">
    <property type="entry name" value="TPR-like_helical_dom_sf"/>
</dbReference>
<dbReference type="AlphaFoldDB" id="A0A382KU69"/>
<organism evidence="2">
    <name type="scientific">marine metagenome</name>
    <dbReference type="NCBI Taxonomy" id="408172"/>
    <lineage>
        <taxon>unclassified sequences</taxon>
        <taxon>metagenomes</taxon>
        <taxon>ecological metagenomes</taxon>
    </lineage>
</organism>
<evidence type="ECO:0000313" key="2">
    <source>
        <dbReference type="EMBL" id="SVC26337.1"/>
    </source>
</evidence>
<evidence type="ECO:0000259" key="1">
    <source>
        <dbReference type="Pfam" id="PF13369"/>
    </source>
</evidence>
<dbReference type="SUPFAM" id="SSF48452">
    <property type="entry name" value="TPR-like"/>
    <property type="match status" value="1"/>
</dbReference>
<name>A0A382KU69_9ZZZZ</name>